<dbReference type="InterPro" id="IPR036869">
    <property type="entry name" value="J_dom_sf"/>
</dbReference>
<sequence>MSVSPTSTIVLGASGSSDAQLSREQQTFNTLVGQIGQRREVLLAWERVVPDFQQAFSGQLLPLREAADALSRRLILALDAQFDNAALSSADRRTVSSLVASLAGERGDLSDDEALKTAFNRHSASDYDEDAAEEVATMKAELEELLGQSLGRDEDFRSTGELLRHARRLWTNQQMQEAARKEARAERRAERAKAKKPAASLQRREALQAELNQSLREIYRKLASALHPDREQDPELKLRKTAMLQAVNQAYDKQDLLHLLEVQIELQQLDRNGLNDLGDDRLRHYNKLLREQLEELEQEVAQAEGQFANGYGIRPLQRLTPETALALLRQEIARQAGNNSAIEFDLAQLGNIKLFKQWLKEKKRRMKDAGRERWELDAGSAY</sequence>
<protein>
    <submittedName>
        <fullName evidence="3">Molecular chaperone DnaJ</fullName>
    </submittedName>
</protein>
<proteinExistence type="predicted"/>
<accession>A0A246WPI1</accession>
<name>A0A246WPI1_9BURK</name>
<evidence type="ECO:0000313" key="3">
    <source>
        <dbReference type="EMBL" id="OWY28296.1"/>
    </source>
</evidence>
<evidence type="ECO:0000313" key="4">
    <source>
        <dbReference type="Proteomes" id="UP000197596"/>
    </source>
</evidence>
<dbReference type="SUPFAM" id="SSF46565">
    <property type="entry name" value="Chaperone J-domain"/>
    <property type="match status" value="1"/>
</dbReference>
<dbReference type="RefSeq" id="WP_088751456.1">
    <property type="nucleotide sequence ID" value="NZ_NJGU01000007.1"/>
</dbReference>
<reference evidence="3 4" key="1">
    <citation type="submission" date="2017-06" db="EMBL/GenBank/DDBJ databases">
        <title>Herbaspirillum phytohormonus sp. nov., isolated from the root nodule of Robinia pseudoacacia in lead-zinc mine.</title>
        <authorList>
            <person name="Fan M."/>
            <person name="Lin Y."/>
        </authorList>
    </citation>
    <scope>NUCLEOTIDE SEQUENCE [LARGE SCALE GENOMIC DNA]</scope>
    <source>
        <strain evidence="3 4">HZ10</strain>
    </source>
</reference>
<gene>
    <name evidence="3" type="ORF">CEJ42_13700</name>
</gene>
<feature type="compositionally biased region" description="Basic and acidic residues" evidence="2">
    <location>
        <begin position="182"/>
        <end position="192"/>
    </location>
</feature>
<comment type="caution">
    <text evidence="3">The sequence shown here is derived from an EMBL/GenBank/DDBJ whole genome shotgun (WGS) entry which is preliminary data.</text>
</comment>
<dbReference type="Proteomes" id="UP000197596">
    <property type="component" value="Unassembled WGS sequence"/>
</dbReference>
<keyword evidence="1" id="KW-0175">Coiled coil</keyword>
<feature type="region of interest" description="Disordered" evidence="2">
    <location>
        <begin position="182"/>
        <end position="204"/>
    </location>
</feature>
<organism evidence="3 4">
    <name type="scientific">Herbaspirillum robiniae</name>
    <dbReference type="NCBI Taxonomy" id="2014887"/>
    <lineage>
        <taxon>Bacteria</taxon>
        <taxon>Pseudomonadati</taxon>
        <taxon>Pseudomonadota</taxon>
        <taxon>Betaproteobacteria</taxon>
        <taxon>Burkholderiales</taxon>
        <taxon>Oxalobacteraceae</taxon>
        <taxon>Herbaspirillum</taxon>
    </lineage>
</organism>
<evidence type="ECO:0000256" key="2">
    <source>
        <dbReference type="SAM" id="MobiDB-lite"/>
    </source>
</evidence>
<dbReference type="AlphaFoldDB" id="A0A246WPI1"/>
<feature type="coiled-coil region" evidence="1">
    <location>
        <begin position="279"/>
        <end position="306"/>
    </location>
</feature>
<evidence type="ECO:0000256" key="1">
    <source>
        <dbReference type="SAM" id="Coils"/>
    </source>
</evidence>
<dbReference type="EMBL" id="NJGU01000007">
    <property type="protein sequence ID" value="OWY28296.1"/>
    <property type="molecule type" value="Genomic_DNA"/>
</dbReference>
<dbReference type="Gene3D" id="1.10.287.110">
    <property type="entry name" value="DnaJ domain"/>
    <property type="match status" value="1"/>
</dbReference>